<proteinExistence type="predicted"/>
<accession>A0A2D1RAT7</accession>
<protein>
    <submittedName>
        <fullName evidence="1">Uncharacterized protein</fullName>
    </submittedName>
</protein>
<gene>
    <name evidence="1" type="ORF">BV87_26540</name>
</gene>
<dbReference type="EMBL" id="CP020927">
    <property type="protein sequence ID" value="ATP22006.1"/>
    <property type="molecule type" value="Genomic_DNA"/>
</dbReference>
<geneLocation type="plasmid" evidence="2">
    <name>pses189</name>
</geneLocation>
<sequence length="67" mass="7271">MSVSNPDPSLSAKRALLCSRAHAERVAHRIFISGQRACIIRTGNPIQPYRAAAEASSHDEVEVLLCV</sequence>
<keyword evidence="1" id="KW-0614">Plasmid</keyword>
<evidence type="ECO:0000313" key="1">
    <source>
        <dbReference type="EMBL" id="ATP22006.1"/>
    </source>
</evidence>
<dbReference type="Proteomes" id="UP000037029">
    <property type="component" value="Plasmid pses189"/>
</dbReference>
<reference evidence="1 2" key="1">
    <citation type="submission" date="2017-04" db="EMBL/GenBank/DDBJ databases">
        <title>Characterization, genome and methylation analysis of a phthalic acid esters degrading strain Sphingobium yanoikuyae SHJ.</title>
        <authorList>
            <person name="Feng L."/>
        </authorList>
    </citation>
    <scope>NUCLEOTIDE SEQUENCE [LARGE SCALE GENOMIC DNA]</scope>
    <source>
        <strain evidence="1 2">SHJ</strain>
        <plasmid evidence="2">Plasmid pses189</plasmid>
    </source>
</reference>
<evidence type="ECO:0000313" key="2">
    <source>
        <dbReference type="Proteomes" id="UP000037029"/>
    </source>
</evidence>
<organism evidence="1 2">
    <name type="scientific">Sphingobium yanoikuyae</name>
    <name type="common">Sphingomonas yanoikuyae</name>
    <dbReference type="NCBI Taxonomy" id="13690"/>
    <lineage>
        <taxon>Bacteria</taxon>
        <taxon>Pseudomonadati</taxon>
        <taxon>Pseudomonadota</taxon>
        <taxon>Alphaproteobacteria</taxon>
        <taxon>Sphingomonadales</taxon>
        <taxon>Sphingomonadaceae</taxon>
        <taxon>Sphingobium</taxon>
    </lineage>
</organism>
<name>A0A2D1RAT7_SPHYA</name>
<dbReference type="AlphaFoldDB" id="A0A2D1RAT7"/>